<evidence type="ECO:0000313" key="9">
    <source>
        <dbReference type="Proteomes" id="UP000325690"/>
    </source>
</evidence>
<dbReference type="EMBL" id="ANBP01000001">
    <property type="protein sequence ID" value="KAB7759475.1"/>
    <property type="molecule type" value="Genomic_DNA"/>
</dbReference>
<dbReference type="Proteomes" id="UP000325690">
    <property type="component" value="Unassembled WGS sequence"/>
</dbReference>
<dbReference type="PANTHER" id="PTHR33406">
    <property type="entry name" value="MEMBRANE PROTEIN MJ1562-RELATED"/>
    <property type="match status" value="1"/>
</dbReference>
<keyword evidence="4 6" id="KW-1133">Transmembrane helix</keyword>
<feature type="transmembrane region" description="Helical" evidence="6">
    <location>
        <begin position="642"/>
        <end position="665"/>
    </location>
</feature>
<feature type="transmembrane region" description="Helical" evidence="6">
    <location>
        <begin position="533"/>
        <end position="554"/>
    </location>
</feature>
<evidence type="ECO:0000313" key="8">
    <source>
        <dbReference type="EMBL" id="KAB7759475.1"/>
    </source>
</evidence>
<dbReference type="PANTHER" id="PTHR33406:SF13">
    <property type="entry name" value="MEMBRANE PROTEIN YDFJ"/>
    <property type="match status" value="1"/>
</dbReference>
<evidence type="ECO:0000256" key="5">
    <source>
        <dbReference type="ARBA" id="ARBA00023136"/>
    </source>
</evidence>
<feature type="transmembrane region" description="Helical" evidence="6">
    <location>
        <begin position="311"/>
        <end position="333"/>
    </location>
</feature>
<dbReference type="InterPro" id="IPR000731">
    <property type="entry name" value="SSD"/>
</dbReference>
<keyword evidence="3 6" id="KW-0812">Transmembrane</keyword>
<feature type="transmembrane region" description="Helical" evidence="6">
    <location>
        <begin position="275"/>
        <end position="299"/>
    </location>
</feature>
<evidence type="ECO:0000256" key="4">
    <source>
        <dbReference type="ARBA" id="ARBA00022989"/>
    </source>
</evidence>
<organism evidence="8 9">
    <name type="scientific">Mycolicibacterium phlei DSM 43239 = CCUG 21000</name>
    <dbReference type="NCBI Taxonomy" id="1226750"/>
    <lineage>
        <taxon>Bacteria</taxon>
        <taxon>Bacillati</taxon>
        <taxon>Actinomycetota</taxon>
        <taxon>Actinomycetes</taxon>
        <taxon>Mycobacteriales</taxon>
        <taxon>Mycobacteriaceae</taxon>
        <taxon>Mycolicibacterium</taxon>
    </lineage>
</organism>
<feature type="transmembrane region" description="Helical" evidence="6">
    <location>
        <begin position="370"/>
        <end position="392"/>
    </location>
</feature>
<dbReference type="RefSeq" id="WP_061480919.1">
    <property type="nucleotide sequence ID" value="NZ_ANBO01000001.1"/>
</dbReference>
<dbReference type="Pfam" id="PF03176">
    <property type="entry name" value="MMPL"/>
    <property type="match status" value="2"/>
</dbReference>
<feature type="domain" description="SSD" evidence="7">
    <location>
        <begin position="207"/>
        <end position="332"/>
    </location>
</feature>
<keyword evidence="9" id="KW-1185">Reference proteome</keyword>
<gene>
    <name evidence="8" type="ORF">MPHL21000_00105</name>
</gene>
<protein>
    <submittedName>
        <fullName evidence="8">Membrane protein</fullName>
    </submittedName>
</protein>
<keyword evidence="5 6" id="KW-0472">Membrane</keyword>
<dbReference type="AlphaFoldDB" id="A0A5N5VC72"/>
<name>A0A5N5VC72_MYCPH</name>
<feature type="transmembrane region" description="Helical" evidence="6">
    <location>
        <begin position="602"/>
        <end position="621"/>
    </location>
</feature>
<evidence type="ECO:0000259" key="7">
    <source>
        <dbReference type="PROSITE" id="PS50156"/>
    </source>
</evidence>
<dbReference type="PROSITE" id="PS50156">
    <property type="entry name" value="SSD"/>
    <property type="match status" value="1"/>
</dbReference>
<evidence type="ECO:0000256" key="6">
    <source>
        <dbReference type="SAM" id="Phobius"/>
    </source>
</evidence>
<sequence length="965" mass="103935">MMRLSSNLRRFRWAVFAVWLLLLGPSIWLALNQSGHLTGGGFEVEGSQSLRVQRVLEDYFPDQGASPLALVAAPRADASFEDMNVAVAELERIAAEVPSVKVVPNPQQPPPQPDRPYVLTLQLDFNNTGAVDVARQLRQKVGITGEDPGEIQDGRVKLYVIGQGALGAAATQATKHDVAQAEKWNLPIVLIVLLAVFGSLAAAAMPLILGVCTVVVTMGVVYLLSMFTSMSVFVTSTVSMFGIALAVDYSLFILMRFREELRAGRDEQQAADAAMATSGLAVVLSGATVIASVTGIYLIQTPVLVSMATGAILAVAVAVLTSTTLTPAVLATFGRAAAKRSSYLHWSRRPDSSQSPFWTRWTGRVMRWPWVSALTASALLLIMAAPAFSMMLGNSMQRQFEPTHEIRGGVNAAAEALGPGALGPVRVLVSFPEGNAASAPAKEPLLEEIRQKMAQGPNVVSVSPPVFGEDYRHALLSAVLSVDPEDMAAREAVDWLRAELPTVPGLDGAQIDVGGPTALIKDFDDRVSATQPWVFVFVSVIAFLMLLVAIRSVVLALKGVLMTVLSVAAAYGSLVVVFQWGWLEALGFEPISSLDSTIPPLVLAMTFGLSMDYEIFLLTRIRERFLLTGNTRDAVAYGVSTSARTITSAALIMIAVFIGFAFAGMPLVAQLGVACAVAIAVDATVVRLVLVPALMAMFDRWNWWLPRWLDRILPSVDFEKPLPMVDSPDLIIIPDDLSSLRPSGAEIRAAVRSAAKLKNLAPQAVTVADPLAFSGCKPRAVRQAGGVGLAEAEGGLSTAVTTRTTLPVHPVTVWNSRLAVALDALSTEADYPRAPIERRSPMETTNVQLPTGDRLQIPTGAETLRLKSYLIMCRNTTRDYAEFADLADSMETHTAAEVLTGIDRYYCGQESRKQWVATQLVRRLADPQPSDEHDVRMSGPEAEAEWAKVKERCLSVAVAMLEEAR</sequence>
<reference evidence="8 9" key="1">
    <citation type="submission" date="2012-10" db="EMBL/GenBank/DDBJ databases">
        <title>The draft sequence of the Mycobacterium pheli genome.</title>
        <authorList>
            <person name="Pettersson B.M.F."/>
            <person name="Das S."/>
            <person name="Dasgupta S."/>
            <person name="Bhattacharya A."/>
            <person name="Kirsebom L.A."/>
        </authorList>
    </citation>
    <scope>NUCLEOTIDE SEQUENCE [LARGE SCALE GENOMIC DNA]</scope>
    <source>
        <strain evidence="8 9">CCUG 21000</strain>
    </source>
</reference>
<evidence type="ECO:0000256" key="2">
    <source>
        <dbReference type="ARBA" id="ARBA00022475"/>
    </source>
</evidence>
<comment type="subcellular location">
    <subcellularLocation>
        <location evidence="1">Cell membrane</location>
        <topology evidence="1">Multi-pass membrane protein</topology>
    </subcellularLocation>
</comment>
<feature type="transmembrane region" description="Helical" evidence="6">
    <location>
        <begin position="233"/>
        <end position="254"/>
    </location>
</feature>
<dbReference type="SUPFAM" id="SSF82866">
    <property type="entry name" value="Multidrug efflux transporter AcrB transmembrane domain"/>
    <property type="match status" value="2"/>
</dbReference>
<dbReference type="GeneID" id="74305139"/>
<feature type="transmembrane region" description="Helical" evidence="6">
    <location>
        <begin position="671"/>
        <end position="698"/>
    </location>
</feature>
<feature type="transmembrane region" description="Helical" evidence="6">
    <location>
        <begin position="207"/>
        <end position="227"/>
    </location>
</feature>
<comment type="caution">
    <text evidence="8">The sequence shown here is derived from an EMBL/GenBank/DDBJ whole genome shotgun (WGS) entry which is preliminary data.</text>
</comment>
<feature type="transmembrane region" description="Helical" evidence="6">
    <location>
        <begin position="561"/>
        <end position="582"/>
    </location>
</feature>
<evidence type="ECO:0000256" key="1">
    <source>
        <dbReference type="ARBA" id="ARBA00004651"/>
    </source>
</evidence>
<evidence type="ECO:0000256" key="3">
    <source>
        <dbReference type="ARBA" id="ARBA00022692"/>
    </source>
</evidence>
<accession>A0A5N5VC72</accession>
<dbReference type="InterPro" id="IPR004869">
    <property type="entry name" value="MMPL_dom"/>
</dbReference>
<proteinExistence type="predicted"/>
<feature type="transmembrane region" description="Helical" evidence="6">
    <location>
        <begin position="184"/>
        <end position="202"/>
    </location>
</feature>
<dbReference type="InterPro" id="IPR050545">
    <property type="entry name" value="Mycobact_MmpL"/>
</dbReference>
<keyword evidence="2" id="KW-1003">Cell membrane</keyword>
<dbReference type="GO" id="GO:0005886">
    <property type="term" value="C:plasma membrane"/>
    <property type="evidence" value="ECO:0007669"/>
    <property type="project" value="UniProtKB-SubCell"/>
</dbReference>
<dbReference type="Gene3D" id="1.20.1640.10">
    <property type="entry name" value="Multidrug efflux transporter AcrB transmembrane domain"/>
    <property type="match status" value="2"/>
</dbReference>